<sequence>MTDATQPTEPLAPSPPAQPFVPEPRRRRRGLRAMLWIGISIVVLLVLYFVADGVARAYAEGRVKAEIEQNLPDVVTGDVTVHIGGVSVIAQYLSGTFEKVELDAPQLTVQSIPLSASVVANGVPVDLTKPVSALTGTITISQSSVNSLLRLPGATGDVTLGEGTLQYDGSTTVLGLPIGYKVTVEPTADGDSILLRPTKAEVTTGGGNLDLSRLLGTVVGSKPLSVCVAQYLPAGVKVDDVTVNPGAATIHLSAQDLVLSQSTLATKGTCS</sequence>
<evidence type="ECO:0000313" key="3">
    <source>
        <dbReference type="EMBL" id="NEN07353.1"/>
    </source>
</evidence>
<proteinExistence type="predicted"/>
<protein>
    <submittedName>
        <fullName evidence="3">DUF2993 domain-containing protein</fullName>
    </submittedName>
</protein>
<dbReference type="RefSeq" id="WP_163290821.1">
    <property type="nucleotide sequence ID" value="NZ_JAAGWY010000004.1"/>
</dbReference>
<dbReference type="AlphaFoldDB" id="A0A6L9Y123"/>
<keyword evidence="2" id="KW-1133">Transmembrane helix</keyword>
<reference evidence="3 4" key="1">
    <citation type="journal article" date="2014" name="J. Microbiol.">
        <title>Diaminobutyricibacter tongyongensis gen. nov., sp. nov. and Homoserinibacter gongjuensis gen. nov., sp. nov. belong to the family Microbacteriaceae.</title>
        <authorList>
            <person name="Kim S.J."/>
            <person name="Ahn J.H."/>
            <person name="Weon H.Y."/>
            <person name="Hamada M."/>
            <person name="Suzuki K."/>
            <person name="Kwon S.W."/>
        </authorList>
    </citation>
    <scope>NUCLEOTIDE SEQUENCE [LARGE SCALE GENOMIC DNA]</scope>
    <source>
        <strain evidence="3 4">NBRC 108724</strain>
    </source>
</reference>
<keyword evidence="4" id="KW-1185">Reference proteome</keyword>
<dbReference type="Pfam" id="PF11209">
    <property type="entry name" value="LmeA"/>
    <property type="match status" value="1"/>
</dbReference>
<organism evidence="3 4">
    <name type="scientific">Leifsonia tongyongensis</name>
    <dbReference type="NCBI Taxonomy" id="1268043"/>
    <lineage>
        <taxon>Bacteria</taxon>
        <taxon>Bacillati</taxon>
        <taxon>Actinomycetota</taxon>
        <taxon>Actinomycetes</taxon>
        <taxon>Micrococcales</taxon>
        <taxon>Microbacteriaceae</taxon>
        <taxon>Leifsonia</taxon>
    </lineage>
</organism>
<accession>A0A6L9Y123</accession>
<gene>
    <name evidence="3" type="ORF">G3T36_15955</name>
</gene>
<keyword evidence="2" id="KW-0812">Transmembrane</keyword>
<evidence type="ECO:0000256" key="2">
    <source>
        <dbReference type="SAM" id="Phobius"/>
    </source>
</evidence>
<dbReference type="InterPro" id="IPR021373">
    <property type="entry name" value="DUF2993"/>
</dbReference>
<dbReference type="EMBL" id="JAAGWY010000004">
    <property type="protein sequence ID" value="NEN07353.1"/>
    <property type="molecule type" value="Genomic_DNA"/>
</dbReference>
<dbReference type="Proteomes" id="UP000474967">
    <property type="component" value="Unassembled WGS sequence"/>
</dbReference>
<feature type="transmembrane region" description="Helical" evidence="2">
    <location>
        <begin position="33"/>
        <end position="51"/>
    </location>
</feature>
<name>A0A6L9Y123_9MICO</name>
<comment type="caution">
    <text evidence="3">The sequence shown here is derived from an EMBL/GenBank/DDBJ whole genome shotgun (WGS) entry which is preliminary data.</text>
</comment>
<evidence type="ECO:0000256" key="1">
    <source>
        <dbReference type="SAM" id="MobiDB-lite"/>
    </source>
</evidence>
<feature type="compositionally biased region" description="Pro residues" evidence="1">
    <location>
        <begin position="10"/>
        <end position="22"/>
    </location>
</feature>
<evidence type="ECO:0000313" key="4">
    <source>
        <dbReference type="Proteomes" id="UP000474967"/>
    </source>
</evidence>
<feature type="region of interest" description="Disordered" evidence="1">
    <location>
        <begin position="1"/>
        <end position="24"/>
    </location>
</feature>
<keyword evidence="2" id="KW-0472">Membrane</keyword>